<dbReference type="RefSeq" id="XP_067544743.1">
    <property type="nucleotide sequence ID" value="XM_067689446.1"/>
</dbReference>
<keyword evidence="2" id="KW-0812">Transmembrane</keyword>
<dbReference type="GO" id="GO:0016192">
    <property type="term" value="P:vesicle-mediated transport"/>
    <property type="evidence" value="ECO:0007669"/>
    <property type="project" value="InterPro"/>
</dbReference>
<protein>
    <recommendedName>
        <fullName evidence="5">t-SNARE coiled-coil homology domain-containing protein</fullName>
    </recommendedName>
</protein>
<comment type="caution">
    <text evidence="3">The sequence shown here is derived from an EMBL/GenBank/DDBJ whole genome shotgun (WGS) entry which is preliminary data.</text>
</comment>
<evidence type="ECO:0000256" key="2">
    <source>
        <dbReference type="SAM" id="Phobius"/>
    </source>
</evidence>
<evidence type="ECO:0000313" key="3">
    <source>
        <dbReference type="EMBL" id="OAG30486.1"/>
    </source>
</evidence>
<accession>A0A177EFJ0</accession>
<dbReference type="InterPro" id="IPR010989">
    <property type="entry name" value="SNARE"/>
</dbReference>
<feature type="region of interest" description="Disordered" evidence="1">
    <location>
        <begin position="120"/>
        <end position="152"/>
    </location>
</feature>
<dbReference type="GO" id="GO:0016020">
    <property type="term" value="C:membrane"/>
    <property type="evidence" value="ECO:0007669"/>
    <property type="project" value="InterPro"/>
</dbReference>
<feature type="transmembrane region" description="Helical" evidence="2">
    <location>
        <begin position="218"/>
        <end position="238"/>
    </location>
</feature>
<dbReference type="GeneID" id="93648378"/>
<dbReference type="SUPFAM" id="SSF47661">
    <property type="entry name" value="t-snare proteins"/>
    <property type="match status" value="1"/>
</dbReference>
<dbReference type="Gene3D" id="1.20.5.110">
    <property type="match status" value="1"/>
</dbReference>
<dbReference type="OrthoDB" id="10649640at2759"/>
<organism evidence="3 4">
    <name type="scientific">Nematocida displodere</name>
    <dbReference type="NCBI Taxonomy" id="1805483"/>
    <lineage>
        <taxon>Eukaryota</taxon>
        <taxon>Fungi</taxon>
        <taxon>Fungi incertae sedis</taxon>
        <taxon>Microsporidia</taxon>
        <taxon>Nematocida</taxon>
    </lineage>
</organism>
<proteinExistence type="predicted"/>
<dbReference type="Proteomes" id="UP000185944">
    <property type="component" value="Unassembled WGS sequence"/>
</dbReference>
<sequence>MGLTFKEFLQRVEGLSTQITALGADIEKMEGLIATYSTMSAVVEVNVAVSHARELSQQFFAKATDIKHSIAQFVKEEPCTDTNRHMHIQSLYKRLSVQINQFTRCKQALEVQKDERMSSFHQHAHPHTPELTQSPHYLSGPPGSGEQHPLSPQTQKIEELVVDLVQLESLSIELGSIIEAGGEGLDKVSLFLKEVEKATEGSNTEIARTIVKRKRRRVLKAVLFTLTAIVVFIVTVYFGGMLLEFIGSIRKAFGH</sequence>
<evidence type="ECO:0008006" key="5">
    <source>
        <dbReference type="Google" id="ProtNLM"/>
    </source>
</evidence>
<name>A0A177EFJ0_9MICR</name>
<keyword evidence="2" id="KW-1133">Transmembrane helix</keyword>
<keyword evidence="2" id="KW-0472">Membrane</keyword>
<evidence type="ECO:0000256" key="1">
    <source>
        <dbReference type="SAM" id="MobiDB-lite"/>
    </source>
</evidence>
<reference evidence="3 4" key="1">
    <citation type="submission" date="2016-02" db="EMBL/GenBank/DDBJ databases">
        <title>Discovery of a natural microsporidian pathogen with a broad tissue tropism in Caenorhabditis elegans.</title>
        <authorList>
            <person name="Luallen R.J."/>
            <person name="Reinke A.W."/>
            <person name="Tong L."/>
            <person name="Botts M.R."/>
            <person name="Felix M.-A."/>
            <person name="Troemel E.R."/>
        </authorList>
    </citation>
    <scope>NUCLEOTIDE SEQUENCE [LARGE SCALE GENOMIC DNA]</scope>
    <source>
        <strain evidence="3 4">JUm2807</strain>
    </source>
</reference>
<dbReference type="VEuPathDB" id="MicrosporidiaDB:NEDG_02028"/>
<dbReference type="EMBL" id="LTDL01000028">
    <property type="protein sequence ID" value="OAG30486.1"/>
    <property type="molecule type" value="Genomic_DNA"/>
</dbReference>
<evidence type="ECO:0000313" key="4">
    <source>
        <dbReference type="Proteomes" id="UP000185944"/>
    </source>
</evidence>
<dbReference type="AlphaFoldDB" id="A0A177EFJ0"/>
<gene>
    <name evidence="3" type="ORF">NEDG_02028</name>
</gene>
<keyword evidence="4" id="KW-1185">Reference proteome</keyword>